<dbReference type="EMBL" id="CP001669">
    <property type="protein sequence ID" value="AFZ79560.1"/>
    <property type="molecule type" value="Genomic_DNA"/>
</dbReference>
<name>L0AVI4_THEEQ</name>
<keyword evidence="10" id="KW-1185">Reference proteome</keyword>
<keyword evidence="3" id="KW-0813">Transport</keyword>
<evidence type="ECO:0000256" key="7">
    <source>
        <dbReference type="ARBA" id="ARBA00023136"/>
    </source>
</evidence>
<evidence type="ECO:0000256" key="1">
    <source>
        <dbReference type="ARBA" id="ARBA00004225"/>
    </source>
</evidence>
<dbReference type="GO" id="GO:0015093">
    <property type="term" value="F:ferrous iron transmembrane transporter activity"/>
    <property type="evidence" value="ECO:0007669"/>
    <property type="project" value="TreeGrafter"/>
</dbReference>
<keyword evidence="6" id="KW-0496">Mitochondrion</keyword>
<feature type="repeat" description="Solcar" evidence="8">
    <location>
        <begin position="550"/>
        <end position="641"/>
    </location>
</feature>
<evidence type="ECO:0000256" key="2">
    <source>
        <dbReference type="ARBA" id="ARBA00006375"/>
    </source>
</evidence>
<keyword evidence="7 8" id="KW-0472">Membrane</keyword>
<evidence type="ECO:0000313" key="9">
    <source>
        <dbReference type="EMBL" id="AFZ79560.1"/>
    </source>
</evidence>
<dbReference type="Proteomes" id="UP000031512">
    <property type="component" value="Chromosome 1"/>
</dbReference>
<dbReference type="STRING" id="1537102.L0AVI4"/>
<sequence length="646" mass="71128">MTDRWLQLNVEGKCNGQCNCLSNDRIPGLEVKKDTSIDKVTNFTKYVHWVPGGGTFKLNKKLSNGEEIKVSGIRSTGQPIKGVVSVSVFYWNNNLGNPILLEVTTTGTTGTKYYAKDDDDGDKWTEHGQLSGDGEKLEQLLDDLNCYNNNAVTLDLSHENSSKLSDKVSSNQNKYCCTYHKNGDNGGKVSVEKVNVYCKNHNSTSTVTAYKHSISGDGLKLAKMKYYDSSTNLQRIQPSGLNFPIPGPVDVYAFYCNDKDPVLIYIEGSGQANAKGWYKKSTDGNTWEKVLDEVPDPESITGCDKYNQLVNALKTLSGCGYQPCELPFWQHAVCGSTAGVIEHISLFPLDTIKTRLQTELCKCASGSGICNVVKPELSQGRHSIVNMSGISRLASISGWLRTSPVNRITMPMYTDIATQYLARASTKTRSNVSGNLFRGSNVIVIGCVPAHILYFTVYESVKRTNVALSGAMATLCHDFILTPADVIKQRLQLGCYKGTLDCMHSVIKYEGVKALFRSFSVTLFMNVPYHALLVSVMQFLRDRGGEGKINHFVYAGIGGAVAGALTTPFDVIKTRLQTQTCYLPSKPKQFTPQYKNVLGTAKNIIVKEGFKGFFRGATTRVGICTPAAAISWGTYESLKQFFKLWS</sequence>
<feature type="repeat" description="Solcar" evidence="8">
    <location>
        <begin position="461"/>
        <end position="543"/>
    </location>
</feature>
<dbReference type="GO" id="GO:0031966">
    <property type="term" value="C:mitochondrial membrane"/>
    <property type="evidence" value="ECO:0007669"/>
    <property type="project" value="UniProtKB-SubCell"/>
</dbReference>
<comment type="similarity">
    <text evidence="2">Belongs to the mitochondrial carrier (TC 2.A.29) family.</text>
</comment>
<dbReference type="KEGG" id="beq:BEWA_024090"/>
<evidence type="ECO:0000256" key="5">
    <source>
        <dbReference type="ARBA" id="ARBA00022989"/>
    </source>
</evidence>
<dbReference type="eggNOG" id="KOG0760">
    <property type="taxonomic scope" value="Eukaryota"/>
</dbReference>
<dbReference type="InterPro" id="IPR023395">
    <property type="entry name" value="MCP_dom_sf"/>
</dbReference>
<dbReference type="AlphaFoldDB" id="L0AVI4"/>
<gene>
    <name evidence="9" type="ORF">BEWA_024090</name>
</gene>
<reference evidence="9 10" key="1">
    <citation type="journal article" date="2012" name="BMC Genomics">
        <title>Comparative genomic analysis and phylogenetic position of Theileria equi.</title>
        <authorList>
            <person name="Kappmeyer L.S."/>
            <person name="Thiagarajan M."/>
            <person name="Herndon D.R."/>
            <person name="Ramsay J.D."/>
            <person name="Caler E."/>
            <person name="Djikeng A."/>
            <person name="Gillespie J.J."/>
            <person name="Lau A.O."/>
            <person name="Roalson E.H."/>
            <person name="Silva J.C."/>
            <person name="Silva M.G."/>
            <person name="Suarez C.E."/>
            <person name="Ueti M.W."/>
            <person name="Nene V.M."/>
            <person name="Mealey R.H."/>
            <person name="Knowles D.P."/>
            <person name="Brayton K.A."/>
        </authorList>
    </citation>
    <scope>NUCLEOTIDE SEQUENCE [LARGE SCALE GENOMIC DNA]</scope>
    <source>
        <strain evidence="9 10">WA</strain>
    </source>
</reference>
<keyword evidence="4 8" id="KW-0812">Transmembrane</keyword>
<dbReference type="VEuPathDB" id="PiroplasmaDB:BEWA_024090"/>
<dbReference type="PROSITE" id="PS50920">
    <property type="entry name" value="SOLCAR"/>
    <property type="match status" value="2"/>
</dbReference>
<evidence type="ECO:0000313" key="10">
    <source>
        <dbReference type="Proteomes" id="UP000031512"/>
    </source>
</evidence>
<evidence type="ECO:0000256" key="4">
    <source>
        <dbReference type="ARBA" id="ARBA00022692"/>
    </source>
</evidence>
<keyword evidence="5" id="KW-1133">Transmembrane helix</keyword>
<evidence type="ECO:0000256" key="8">
    <source>
        <dbReference type="PROSITE-ProRule" id="PRU00282"/>
    </source>
</evidence>
<organism evidence="9 10">
    <name type="scientific">Theileria equi strain WA</name>
    <dbReference type="NCBI Taxonomy" id="1537102"/>
    <lineage>
        <taxon>Eukaryota</taxon>
        <taxon>Sar</taxon>
        <taxon>Alveolata</taxon>
        <taxon>Apicomplexa</taxon>
        <taxon>Aconoidasida</taxon>
        <taxon>Piroplasmida</taxon>
        <taxon>Theileriidae</taxon>
        <taxon>Theileria</taxon>
    </lineage>
</organism>
<dbReference type="SUPFAM" id="SSF103506">
    <property type="entry name" value="Mitochondrial carrier"/>
    <property type="match status" value="1"/>
</dbReference>
<protein>
    <submittedName>
        <fullName evidence="9">Mitochondrial carrier protein family member protein</fullName>
    </submittedName>
</protein>
<dbReference type="OrthoDB" id="360664at2759"/>
<evidence type="ECO:0000256" key="6">
    <source>
        <dbReference type="ARBA" id="ARBA00023128"/>
    </source>
</evidence>
<dbReference type="GO" id="GO:0048250">
    <property type="term" value="P:iron import into the mitochondrion"/>
    <property type="evidence" value="ECO:0007669"/>
    <property type="project" value="TreeGrafter"/>
</dbReference>
<dbReference type="Pfam" id="PF00153">
    <property type="entry name" value="Mito_carr"/>
    <property type="match status" value="3"/>
</dbReference>
<evidence type="ECO:0000256" key="3">
    <source>
        <dbReference type="ARBA" id="ARBA00022448"/>
    </source>
</evidence>
<dbReference type="GeneID" id="15806788"/>
<dbReference type="Gene3D" id="1.50.40.10">
    <property type="entry name" value="Mitochondrial carrier domain"/>
    <property type="match status" value="2"/>
</dbReference>
<dbReference type="RefSeq" id="XP_004829226.1">
    <property type="nucleotide sequence ID" value="XM_004829169.1"/>
</dbReference>
<dbReference type="InterPro" id="IPR018108">
    <property type="entry name" value="MCP_transmembrane"/>
</dbReference>
<proteinExistence type="inferred from homology"/>
<dbReference type="PANTHER" id="PTHR45758">
    <property type="entry name" value="MITOFERRIN-1-RELATED"/>
    <property type="match status" value="1"/>
</dbReference>
<dbReference type="PANTHER" id="PTHR45758:SF4">
    <property type="entry name" value="MITOFERRIN-1"/>
    <property type="match status" value="1"/>
</dbReference>
<accession>L0AVI4</accession>
<comment type="subcellular location">
    <subcellularLocation>
        <location evidence="1">Mitochondrion membrane</location>
        <topology evidence="1">Multi-pass membrane protein</topology>
    </subcellularLocation>
</comment>